<proteinExistence type="predicted"/>
<keyword evidence="1" id="KW-1133">Transmembrane helix</keyword>
<keyword evidence="3" id="KW-1185">Reference proteome</keyword>
<dbReference type="AlphaFoldDB" id="A0A1Q5U7P6"/>
<dbReference type="Proteomes" id="UP000186277">
    <property type="component" value="Unassembled WGS sequence"/>
</dbReference>
<feature type="transmembrane region" description="Helical" evidence="1">
    <location>
        <begin position="6"/>
        <end position="27"/>
    </location>
</feature>
<reference evidence="2 3" key="1">
    <citation type="submission" date="2016-09" db="EMBL/GenBank/DDBJ databases">
        <title>Xenorhabdus thuongxuanensis sp. nov. and Xenorhabdus eapokensis sp. nov., isolated from Steinernema species.</title>
        <authorList>
            <person name="Kaempfer P."/>
            <person name="Tobias N.J."/>
            <person name="Phan Ke L."/>
            <person name="Bode H.B."/>
            <person name="Glaeser S.P."/>
        </authorList>
    </citation>
    <scope>NUCLEOTIDE SEQUENCE [LARGE SCALE GENOMIC DNA]</scope>
    <source>
        <strain evidence="2 3">30TX1</strain>
    </source>
</reference>
<name>A0A1Q5U7P6_9GAMM</name>
<gene>
    <name evidence="2" type="ORF">Xentx_00696</name>
</gene>
<protein>
    <submittedName>
        <fullName evidence="2">Uncharacterized protein</fullName>
    </submittedName>
</protein>
<sequence>MKTRGLTVLIRYCNLLLFPTILNGIIFTMKKKIKSRNNFILKLLILNILVIRLCLVYLQSPLLISI</sequence>
<dbReference type="EMBL" id="MKGR01000003">
    <property type="protein sequence ID" value="OKP08486.1"/>
    <property type="molecule type" value="Genomic_DNA"/>
</dbReference>
<accession>A0A1Q5U7P6</accession>
<keyword evidence="1" id="KW-0812">Transmembrane</keyword>
<organism evidence="2 3">
    <name type="scientific">Xenorhabdus thuongxuanensis</name>
    <dbReference type="NCBI Taxonomy" id="1873484"/>
    <lineage>
        <taxon>Bacteria</taxon>
        <taxon>Pseudomonadati</taxon>
        <taxon>Pseudomonadota</taxon>
        <taxon>Gammaproteobacteria</taxon>
        <taxon>Enterobacterales</taxon>
        <taxon>Morganellaceae</taxon>
        <taxon>Xenorhabdus</taxon>
    </lineage>
</organism>
<evidence type="ECO:0000313" key="2">
    <source>
        <dbReference type="EMBL" id="OKP08486.1"/>
    </source>
</evidence>
<evidence type="ECO:0000313" key="3">
    <source>
        <dbReference type="Proteomes" id="UP000186277"/>
    </source>
</evidence>
<evidence type="ECO:0000256" key="1">
    <source>
        <dbReference type="SAM" id="Phobius"/>
    </source>
</evidence>
<keyword evidence="1" id="KW-0472">Membrane</keyword>
<comment type="caution">
    <text evidence="2">The sequence shown here is derived from an EMBL/GenBank/DDBJ whole genome shotgun (WGS) entry which is preliminary data.</text>
</comment>
<feature type="transmembrane region" description="Helical" evidence="1">
    <location>
        <begin position="39"/>
        <end position="58"/>
    </location>
</feature>